<dbReference type="InParanoid" id="A0A1Z5KSM0"/>
<dbReference type="EMBL" id="BDSP01000289">
    <property type="protein sequence ID" value="GAX29320.1"/>
    <property type="molecule type" value="Genomic_DNA"/>
</dbReference>
<organism evidence="2 3">
    <name type="scientific">Fistulifera solaris</name>
    <name type="common">Oleaginous diatom</name>
    <dbReference type="NCBI Taxonomy" id="1519565"/>
    <lineage>
        <taxon>Eukaryota</taxon>
        <taxon>Sar</taxon>
        <taxon>Stramenopiles</taxon>
        <taxon>Ochrophyta</taxon>
        <taxon>Bacillariophyta</taxon>
        <taxon>Bacillariophyceae</taxon>
        <taxon>Bacillariophycidae</taxon>
        <taxon>Naviculales</taxon>
        <taxon>Naviculaceae</taxon>
        <taxon>Fistulifera</taxon>
    </lineage>
</organism>
<name>A0A1Z5KSM0_FISSO</name>
<feature type="region of interest" description="Disordered" evidence="1">
    <location>
        <begin position="222"/>
        <end position="249"/>
    </location>
</feature>
<evidence type="ECO:0000313" key="3">
    <source>
        <dbReference type="Proteomes" id="UP000198406"/>
    </source>
</evidence>
<keyword evidence="3" id="KW-1185">Reference proteome</keyword>
<sequence length="249" mass="28689">MPGPRMGPRPNDFDEFVIRQSPTFIKWEQLEIGERLRYACREFVKGQEDDEERLMRRIMIARRNNIRDHTVLKQARAKRNPSKKRHRITAHPLSDEQVASEMDGPAVEATRSYRVWMELKDGEEFVYNQKYVKGREGHDWLLRKNIWRRMRYRRENKRMLENMKQEEDPTVHLDPAAIEAAVAAAESFGKSNVSAALVHNPLGVTTAQEALHAAAQLAAAGARGLAEDEEDADGKISTEEEDTSTFFEI</sequence>
<reference evidence="2 3" key="1">
    <citation type="journal article" date="2015" name="Plant Cell">
        <title>Oil accumulation by the oleaginous diatom Fistulifera solaris as revealed by the genome and transcriptome.</title>
        <authorList>
            <person name="Tanaka T."/>
            <person name="Maeda Y."/>
            <person name="Veluchamy A."/>
            <person name="Tanaka M."/>
            <person name="Abida H."/>
            <person name="Marechal E."/>
            <person name="Bowler C."/>
            <person name="Muto M."/>
            <person name="Sunaga Y."/>
            <person name="Tanaka M."/>
            <person name="Yoshino T."/>
            <person name="Taniguchi T."/>
            <person name="Fukuda Y."/>
            <person name="Nemoto M."/>
            <person name="Matsumoto M."/>
            <person name="Wong P.S."/>
            <person name="Aburatani S."/>
            <person name="Fujibuchi W."/>
        </authorList>
    </citation>
    <scope>NUCLEOTIDE SEQUENCE [LARGE SCALE GENOMIC DNA]</scope>
    <source>
        <strain evidence="2 3">JPCC DA0580</strain>
    </source>
</reference>
<proteinExistence type="predicted"/>
<accession>A0A1Z5KSM0</accession>
<gene>
    <name evidence="2" type="ORF">FisN_16Hu246</name>
</gene>
<comment type="caution">
    <text evidence="2">The sequence shown here is derived from an EMBL/GenBank/DDBJ whole genome shotgun (WGS) entry which is preliminary data.</text>
</comment>
<dbReference type="OrthoDB" id="47572at2759"/>
<evidence type="ECO:0000256" key="1">
    <source>
        <dbReference type="SAM" id="MobiDB-lite"/>
    </source>
</evidence>
<evidence type="ECO:0000313" key="2">
    <source>
        <dbReference type="EMBL" id="GAX29320.1"/>
    </source>
</evidence>
<protein>
    <submittedName>
        <fullName evidence="2">Uncharacterized protein</fullName>
    </submittedName>
</protein>
<dbReference type="AlphaFoldDB" id="A0A1Z5KSM0"/>
<dbReference type="Proteomes" id="UP000198406">
    <property type="component" value="Unassembled WGS sequence"/>
</dbReference>